<organism evidence="1 2">
    <name type="scientific">Diploptera punctata</name>
    <name type="common">Pacific beetle cockroach</name>
    <dbReference type="NCBI Taxonomy" id="6984"/>
    <lineage>
        <taxon>Eukaryota</taxon>
        <taxon>Metazoa</taxon>
        <taxon>Ecdysozoa</taxon>
        <taxon>Arthropoda</taxon>
        <taxon>Hexapoda</taxon>
        <taxon>Insecta</taxon>
        <taxon>Pterygota</taxon>
        <taxon>Neoptera</taxon>
        <taxon>Polyneoptera</taxon>
        <taxon>Dictyoptera</taxon>
        <taxon>Blattodea</taxon>
        <taxon>Blaberoidea</taxon>
        <taxon>Blaberidae</taxon>
        <taxon>Diplopterinae</taxon>
        <taxon>Diploptera</taxon>
    </lineage>
</organism>
<dbReference type="AlphaFoldDB" id="A0AAD8ECN5"/>
<evidence type="ECO:0000313" key="1">
    <source>
        <dbReference type="EMBL" id="KAJ9585433.1"/>
    </source>
</evidence>
<keyword evidence="2" id="KW-1185">Reference proteome</keyword>
<dbReference type="Proteomes" id="UP001233999">
    <property type="component" value="Unassembled WGS sequence"/>
</dbReference>
<name>A0AAD8ECN5_DIPPU</name>
<gene>
    <name evidence="1" type="ORF">L9F63_002780</name>
</gene>
<feature type="non-terminal residue" evidence="1">
    <location>
        <position position="116"/>
    </location>
</feature>
<evidence type="ECO:0000313" key="2">
    <source>
        <dbReference type="Proteomes" id="UP001233999"/>
    </source>
</evidence>
<reference evidence="1" key="1">
    <citation type="journal article" date="2023" name="IScience">
        <title>Live-bearing cockroach genome reveals convergent evolutionary mechanisms linked to viviparity in insects and beyond.</title>
        <authorList>
            <person name="Fouks B."/>
            <person name="Harrison M.C."/>
            <person name="Mikhailova A.A."/>
            <person name="Marchal E."/>
            <person name="English S."/>
            <person name="Carruthers M."/>
            <person name="Jennings E.C."/>
            <person name="Chiamaka E.L."/>
            <person name="Frigard R.A."/>
            <person name="Pippel M."/>
            <person name="Attardo G.M."/>
            <person name="Benoit J.B."/>
            <person name="Bornberg-Bauer E."/>
            <person name="Tobe S.S."/>
        </authorList>
    </citation>
    <scope>NUCLEOTIDE SEQUENCE</scope>
    <source>
        <strain evidence="1">Stay&amp;Tobe</strain>
    </source>
</reference>
<dbReference type="EMBL" id="JASPKZ010007272">
    <property type="protein sequence ID" value="KAJ9585433.1"/>
    <property type="molecule type" value="Genomic_DNA"/>
</dbReference>
<comment type="caution">
    <text evidence="1">The sequence shown here is derived from an EMBL/GenBank/DDBJ whole genome shotgun (WGS) entry which is preliminary data.</text>
</comment>
<accession>A0AAD8ECN5</accession>
<sequence length="116" mass="13198">IQLTSVCLWKTCICYQATLNNERTQKGNEQGKWIGGNRETTKIYKEFHECLRQATTQGVEQEPLAGLTTCTSRGTKIFNFLFGCCGESWEFPGLGGRIERDVDHICGLLQSWRFNT</sequence>
<feature type="non-terminal residue" evidence="1">
    <location>
        <position position="1"/>
    </location>
</feature>
<proteinExistence type="predicted"/>
<protein>
    <submittedName>
        <fullName evidence="1">Uncharacterized protein</fullName>
    </submittedName>
</protein>
<reference evidence="1" key="2">
    <citation type="submission" date="2023-05" db="EMBL/GenBank/DDBJ databases">
        <authorList>
            <person name="Fouks B."/>
        </authorList>
    </citation>
    <scope>NUCLEOTIDE SEQUENCE</scope>
    <source>
        <strain evidence="1">Stay&amp;Tobe</strain>
        <tissue evidence="1">Testes</tissue>
    </source>
</reference>